<dbReference type="AlphaFoldDB" id="A0A6P1W2I7"/>
<evidence type="ECO:0000313" key="1">
    <source>
        <dbReference type="EMBL" id="QHV99265.1"/>
    </source>
</evidence>
<reference evidence="1 2" key="1">
    <citation type="submission" date="2019-11" db="EMBL/GenBank/DDBJ databases">
        <title>Spirosoma endbachense sp. nov., isolated from a natural salt meadow.</title>
        <authorList>
            <person name="Rojas J."/>
            <person name="Ambika Manirajan B."/>
            <person name="Ratering S."/>
            <person name="Suarez C."/>
            <person name="Geissler-Plaum R."/>
            <person name="Schnell S."/>
        </authorList>
    </citation>
    <scope>NUCLEOTIDE SEQUENCE [LARGE SCALE GENOMIC DNA]</scope>
    <source>
        <strain evidence="1 2">I-24</strain>
    </source>
</reference>
<organism evidence="1 2">
    <name type="scientific">Spirosoma endbachense</name>
    <dbReference type="NCBI Taxonomy" id="2666025"/>
    <lineage>
        <taxon>Bacteria</taxon>
        <taxon>Pseudomonadati</taxon>
        <taxon>Bacteroidota</taxon>
        <taxon>Cytophagia</taxon>
        <taxon>Cytophagales</taxon>
        <taxon>Cytophagaceae</taxon>
        <taxon>Spirosoma</taxon>
    </lineage>
</organism>
<proteinExistence type="predicted"/>
<gene>
    <name evidence="1" type="ORF">GJR95_31505</name>
</gene>
<dbReference type="KEGG" id="senf:GJR95_31505"/>
<dbReference type="Proteomes" id="UP000464577">
    <property type="component" value="Chromosome"/>
</dbReference>
<evidence type="ECO:0000313" key="2">
    <source>
        <dbReference type="Proteomes" id="UP000464577"/>
    </source>
</evidence>
<name>A0A6P1W2I7_9BACT</name>
<protein>
    <submittedName>
        <fullName evidence="1">Uncharacterized protein</fullName>
    </submittedName>
</protein>
<dbReference type="EMBL" id="CP045997">
    <property type="protein sequence ID" value="QHV99265.1"/>
    <property type="molecule type" value="Genomic_DNA"/>
</dbReference>
<dbReference type="RefSeq" id="WP_162389668.1">
    <property type="nucleotide sequence ID" value="NZ_CP045997.1"/>
</dbReference>
<sequence length="106" mass="12052">MQAQTLYTGSPADIEAAMLRVITPLIEQIQQLQKAQQLPQEPSGKAIYTVSELAEHISYSAQMVRRFIREGRRDRKGKLVYLKAKELTAGDFRITSADLNQFLSHF</sequence>
<keyword evidence="2" id="KW-1185">Reference proteome</keyword>
<accession>A0A6P1W2I7</accession>